<dbReference type="InterPro" id="IPR006176">
    <property type="entry name" value="3-OHacyl-CoA_DH_NAD-bd"/>
</dbReference>
<keyword evidence="5" id="KW-0442">Lipid degradation</keyword>
<dbReference type="InterPro" id="IPR029045">
    <property type="entry name" value="ClpP/crotonase-like_dom_sf"/>
</dbReference>
<dbReference type="SUPFAM" id="SSF48179">
    <property type="entry name" value="6-phosphogluconate dehydrogenase C-terminal domain-like"/>
    <property type="match status" value="2"/>
</dbReference>
<sequence length="693" mass="73652">MNTAHEHTAVHTRSTDGVLVIEIRNPPVNAASAAVRQGLMAALQTLEADPQLQAAVLIGAGSTFVAGSDLREFGQPPQPPLLPAVIAAIEQCRKPVVAALHGAALGGGLELALGCDARIAQAGTLLGLPEVTLGIIPGAGGTQRLPRRTGLLQAIPLVCRGERFPAAQALKLRLVDAVVEKEADLCAQAVAHALSLQGRKQRIRDEAVPAEDAALIAAAEDAALRAGKHQPAVVAALSALHDSARLPFDEAQARERAAFETLRLSPQALALRHLFFAEREATRPPAQWAQSGQVTPHPLHTLAVIGAGTMGTGIAIAALGAGLNVVLLEHNAAALDAGRQRIASHYQGRVEAGKLSAAQAAAAQQRLTGTCDWPDIAQADVVIEAVFEDLAVKQEVFAHIDRHARPGAVLATNTSYLDVDAIARTTARPQDVLGLHFFSPAQVMKLLEVVQGADSATDVLATGLQLGRRLGKLPVLCRNAFGFIGNRIYNAYRRQCEFMLEDGAWPEDVDRALQDFGMAMGPFAVADLSGLDIAWRMRKAQAATRDPRERYVDILDRLCEQGRLGRKSGAGYYTYADGRQNPASDDTVRALIADASARRGITRQALPPETIQRRALLAMANEAALLLAQGVALRAGDIDVVLAHGYGFPRWEGGPVFWARQQDPATLRHELDALAHICGHGFVAGDLSILLQP</sequence>
<evidence type="ECO:0000256" key="8">
    <source>
        <dbReference type="ARBA" id="ARBA00023098"/>
    </source>
</evidence>
<evidence type="ECO:0000313" key="17">
    <source>
        <dbReference type="EMBL" id="MFC4622988.1"/>
    </source>
</evidence>
<comment type="similarity">
    <text evidence="14">Belongs to the enoyl-CoA hydratase/isomerase family.</text>
</comment>
<dbReference type="InterPro" id="IPR008927">
    <property type="entry name" value="6-PGluconate_DH-like_C_sf"/>
</dbReference>
<protein>
    <submittedName>
        <fullName evidence="17">3-hydroxyacyl-CoA dehydrogenase NAD-binding domain-containing protein</fullName>
    </submittedName>
</protein>
<keyword evidence="10" id="KW-0413">Isomerase</keyword>
<dbReference type="PROSITE" id="PS00166">
    <property type="entry name" value="ENOYL_COA_HYDRATASE"/>
    <property type="match status" value="1"/>
</dbReference>
<keyword evidence="18" id="KW-1185">Reference proteome</keyword>
<evidence type="ECO:0000256" key="10">
    <source>
        <dbReference type="ARBA" id="ARBA00023235"/>
    </source>
</evidence>
<evidence type="ECO:0000256" key="12">
    <source>
        <dbReference type="ARBA" id="ARBA00023268"/>
    </source>
</evidence>
<comment type="caution">
    <text evidence="17">The sequence shown here is derived from an EMBL/GenBank/DDBJ whole genome shotgun (WGS) entry which is preliminary data.</text>
</comment>
<evidence type="ECO:0000256" key="2">
    <source>
        <dbReference type="ARBA" id="ARBA00005005"/>
    </source>
</evidence>
<proteinExistence type="inferred from homology"/>
<dbReference type="Gene3D" id="1.10.1040.50">
    <property type="match status" value="1"/>
</dbReference>
<keyword evidence="6" id="KW-0560">Oxidoreductase</keyword>
<evidence type="ECO:0000256" key="1">
    <source>
        <dbReference type="ARBA" id="ARBA00004275"/>
    </source>
</evidence>
<evidence type="ECO:0000313" key="18">
    <source>
        <dbReference type="Proteomes" id="UP001595967"/>
    </source>
</evidence>
<dbReference type="Pfam" id="PF00725">
    <property type="entry name" value="3HCDH"/>
    <property type="match status" value="1"/>
</dbReference>
<name>A0ABV9GXR5_9BURK</name>
<evidence type="ECO:0000259" key="15">
    <source>
        <dbReference type="Pfam" id="PF00725"/>
    </source>
</evidence>
<evidence type="ECO:0000259" key="16">
    <source>
        <dbReference type="Pfam" id="PF02737"/>
    </source>
</evidence>
<dbReference type="Pfam" id="PF00378">
    <property type="entry name" value="ECH_1"/>
    <property type="match status" value="1"/>
</dbReference>
<dbReference type="Gene3D" id="3.90.226.10">
    <property type="entry name" value="2-enoyl-CoA Hydratase, Chain A, domain 1"/>
    <property type="match status" value="1"/>
</dbReference>
<evidence type="ECO:0000256" key="9">
    <source>
        <dbReference type="ARBA" id="ARBA00023140"/>
    </source>
</evidence>
<comment type="catalytic activity">
    <reaction evidence="13">
        <text>a (3S)-3-hydroxyacyl-CoA + NAD(+) = a 3-oxoacyl-CoA + NADH + H(+)</text>
        <dbReference type="Rhea" id="RHEA:22432"/>
        <dbReference type="ChEBI" id="CHEBI:15378"/>
        <dbReference type="ChEBI" id="CHEBI:57318"/>
        <dbReference type="ChEBI" id="CHEBI:57540"/>
        <dbReference type="ChEBI" id="CHEBI:57945"/>
        <dbReference type="ChEBI" id="CHEBI:90726"/>
        <dbReference type="EC" id="1.1.1.35"/>
    </reaction>
</comment>
<evidence type="ECO:0000256" key="5">
    <source>
        <dbReference type="ARBA" id="ARBA00022963"/>
    </source>
</evidence>
<feature type="domain" description="3-hydroxyacyl-CoA dehydrogenase NAD binding" evidence="16">
    <location>
        <begin position="302"/>
        <end position="479"/>
    </location>
</feature>
<dbReference type="InterPro" id="IPR036291">
    <property type="entry name" value="NAD(P)-bd_dom_sf"/>
</dbReference>
<gene>
    <name evidence="17" type="ORF">ACFO3A_12280</name>
</gene>
<evidence type="ECO:0000256" key="7">
    <source>
        <dbReference type="ARBA" id="ARBA00023027"/>
    </source>
</evidence>
<dbReference type="CDD" id="cd06558">
    <property type="entry name" value="crotonase-like"/>
    <property type="match status" value="1"/>
</dbReference>
<accession>A0ABV9GXR5</accession>
<comment type="similarity">
    <text evidence="3">In the N-terminal section; belongs to the enoyl-CoA hydratase/isomerase family.</text>
</comment>
<keyword evidence="11" id="KW-0456">Lyase</keyword>
<dbReference type="PANTHER" id="PTHR23309:SF51">
    <property type="entry name" value="3-HYDROXYACYL-COA DEHYDROGENASE-RELATED"/>
    <property type="match status" value="1"/>
</dbReference>
<keyword evidence="12" id="KW-0511">Multifunctional enzyme</keyword>
<comment type="subcellular location">
    <subcellularLocation>
        <location evidence="1">Peroxisome</location>
    </subcellularLocation>
</comment>
<dbReference type="Pfam" id="PF02737">
    <property type="entry name" value="3HCDH_N"/>
    <property type="match status" value="1"/>
</dbReference>
<reference evidence="18" key="1">
    <citation type="journal article" date="2019" name="Int. J. Syst. Evol. Microbiol.">
        <title>The Global Catalogue of Microorganisms (GCM) 10K type strain sequencing project: providing services to taxonomists for standard genome sequencing and annotation.</title>
        <authorList>
            <consortium name="The Broad Institute Genomics Platform"/>
            <consortium name="The Broad Institute Genome Sequencing Center for Infectious Disease"/>
            <person name="Wu L."/>
            <person name="Ma J."/>
        </authorList>
    </citation>
    <scope>NUCLEOTIDE SEQUENCE [LARGE SCALE GENOMIC DNA]</scope>
    <source>
        <strain evidence="18">JCM 11650</strain>
    </source>
</reference>
<dbReference type="PANTHER" id="PTHR23309">
    <property type="entry name" value="3-HYDROXYACYL-COA DEHYROGENASE"/>
    <property type="match status" value="1"/>
</dbReference>
<dbReference type="InterPro" id="IPR006108">
    <property type="entry name" value="3HC_DH_C"/>
</dbReference>
<dbReference type="Gene3D" id="3.40.50.720">
    <property type="entry name" value="NAD(P)-binding Rossmann-like Domain"/>
    <property type="match status" value="1"/>
</dbReference>
<evidence type="ECO:0000256" key="11">
    <source>
        <dbReference type="ARBA" id="ARBA00023239"/>
    </source>
</evidence>
<dbReference type="Proteomes" id="UP001595967">
    <property type="component" value="Unassembled WGS sequence"/>
</dbReference>
<keyword evidence="9" id="KW-0576">Peroxisome</keyword>
<dbReference type="EMBL" id="JBHSEW010000010">
    <property type="protein sequence ID" value="MFC4622988.1"/>
    <property type="molecule type" value="Genomic_DNA"/>
</dbReference>
<keyword evidence="7" id="KW-0520">NAD</keyword>
<evidence type="ECO:0000256" key="14">
    <source>
        <dbReference type="RuleBase" id="RU003707"/>
    </source>
</evidence>
<feature type="domain" description="3-hydroxyacyl-CoA dehydrogenase C-terminal" evidence="15">
    <location>
        <begin position="482"/>
        <end position="575"/>
    </location>
</feature>
<organism evidence="17 18">
    <name type="scientific">Comamonas nitrativorans</name>
    <dbReference type="NCBI Taxonomy" id="108437"/>
    <lineage>
        <taxon>Bacteria</taxon>
        <taxon>Pseudomonadati</taxon>
        <taxon>Pseudomonadota</taxon>
        <taxon>Betaproteobacteria</taxon>
        <taxon>Burkholderiales</taxon>
        <taxon>Comamonadaceae</taxon>
        <taxon>Comamonas</taxon>
    </lineage>
</organism>
<evidence type="ECO:0000256" key="3">
    <source>
        <dbReference type="ARBA" id="ARBA00008750"/>
    </source>
</evidence>
<dbReference type="SUPFAM" id="SSF52096">
    <property type="entry name" value="ClpP/crotonase"/>
    <property type="match status" value="1"/>
</dbReference>
<comment type="pathway">
    <text evidence="2">Lipid metabolism; fatty acid beta-oxidation.</text>
</comment>
<dbReference type="InterPro" id="IPR018376">
    <property type="entry name" value="Enoyl-CoA_hyd/isom_CS"/>
</dbReference>
<keyword evidence="4" id="KW-0276">Fatty acid metabolism</keyword>
<dbReference type="SUPFAM" id="SSF51735">
    <property type="entry name" value="NAD(P)-binding Rossmann-fold domains"/>
    <property type="match status" value="1"/>
</dbReference>
<dbReference type="RefSeq" id="WP_377726725.1">
    <property type="nucleotide sequence ID" value="NZ_JBHSEW010000010.1"/>
</dbReference>
<evidence type="ECO:0000256" key="4">
    <source>
        <dbReference type="ARBA" id="ARBA00022832"/>
    </source>
</evidence>
<dbReference type="InterPro" id="IPR001753">
    <property type="entry name" value="Enoyl-CoA_hydra/iso"/>
</dbReference>
<evidence type="ECO:0000256" key="6">
    <source>
        <dbReference type="ARBA" id="ARBA00023002"/>
    </source>
</evidence>
<evidence type="ECO:0000256" key="13">
    <source>
        <dbReference type="ARBA" id="ARBA00049556"/>
    </source>
</evidence>
<keyword evidence="8" id="KW-0443">Lipid metabolism</keyword>